<comment type="caution">
    <text evidence="1">The sequence shown here is derived from an EMBL/GenBank/DDBJ whole genome shotgun (WGS) entry which is preliminary data.</text>
</comment>
<evidence type="ECO:0000313" key="1">
    <source>
        <dbReference type="EMBL" id="PXY32714.1"/>
    </source>
</evidence>
<organism evidence="1 2">
    <name type="scientific">Prauserella muralis</name>
    <dbReference type="NCBI Taxonomy" id="588067"/>
    <lineage>
        <taxon>Bacteria</taxon>
        <taxon>Bacillati</taxon>
        <taxon>Actinomycetota</taxon>
        <taxon>Actinomycetes</taxon>
        <taxon>Pseudonocardiales</taxon>
        <taxon>Pseudonocardiaceae</taxon>
        <taxon>Prauserella</taxon>
    </lineage>
</organism>
<keyword evidence="2" id="KW-1185">Reference proteome</keyword>
<proteinExistence type="predicted"/>
<protein>
    <submittedName>
        <fullName evidence="1">Uncharacterized protein</fullName>
    </submittedName>
</protein>
<evidence type="ECO:0000313" key="2">
    <source>
        <dbReference type="Proteomes" id="UP000249915"/>
    </source>
</evidence>
<reference evidence="1 2" key="1">
    <citation type="submission" date="2016-07" db="EMBL/GenBank/DDBJ databases">
        <title>Draft genome sequence of Prauserella muralis DSM 45305, isolated from a mould-covered wall in an indoor environment.</title>
        <authorList>
            <person name="Ruckert C."/>
            <person name="Albersmeier A."/>
            <person name="Jiang C.-L."/>
            <person name="Jiang Y."/>
            <person name="Kalinowski J."/>
            <person name="Schneider O."/>
            <person name="Winkler A."/>
            <person name="Zotchev S.B."/>
        </authorList>
    </citation>
    <scope>NUCLEOTIDE SEQUENCE [LARGE SCALE GENOMIC DNA]</scope>
    <source>
        <strain evidence="1 2">DSM 45305</strain>
    </source>
</reference>
<gene>
    <name evidence="1" type="ORF">BAY60_04545</name>
</gene>
<sequence length="67" mass="6335">MAPLAERSGGDALGCPAQVPSHPTGADYVNAWNTSGACFGAGAAGLVSSAWAGAFPSIAQGAMGGLG</sequence>
<name>A0A2V4BBE7_9PSEU</name>
<dbReference type="EMBL" id="MASW01000001">
    <property type="protein sequence ID" value="PXY32714.1"/>
    <property type="molecule type" value="Genomic_DNA"/>
</dbReference>
<dbReference type="AlphaFoldDB" id="A0A2V4BBE7"/>
<accession>A0A2V4BBE7</accession>
<dbReference type="Proteomes" id="UP000249915">
    <property type="component" value="Unassembled WGS sequence"/>
</dbReference>